<comment type="similarity">
    <text evidence="1">Belongs to the glycosyl hydrolase 43 family.</text>
</comment>
<dbReference type="Proteomes" id="UP001595715">
    <property type="component" value="Unassembled WGS sequence"/>
</dbReference>
<reference evidence="7" key="1">
    <citation type="journal article" date="2019" name="Int. J. Syst. Evol. Microbiol.">
        <title>The Global Catalogue of Microorganisms (GCM) 10K type strain sequencing project: providing services to taxonomists for standard genome sequencing and annotation.</title>
        <authorList>
            <consortium name="The Broad Institute Genomics Platform"/>
            <consortium name="The Broad Institute Genome Sequencing Center for Infectious Disease"/>
            <person name="Wu L."/>
            <person name="Ma J."/>
        </authorList>
    </citation>
    <scope>NUCLEOTIDE SEQUENCE [LARGE SCALE GENOMIC DNA]</scope>
    <source>
        <strain evidence="7">IBRC-M 10987</strain>
    </source>
</reference>
<evidence type="ECO:0000313" key="6">
    <source>
        <dbReference type="EMBL" id="MFC4099069.1"/>
    </source>
</evidence>
<feature type="chain" id="PRO_5046791633" evidence="5">
    <location>
        <begin position="31"/>
        <end position="108"/>
    </location>
</feature>
<dbReference type="Gene3D" id="2.115.10.20">
    <property type="entry name" value="Glycosyl hydrolase domain, family 43"/>
    <property type="match status" value="1"/>
</dbReference>
<feature type="signal peptide" evidence="5">
    <location>
        <begin position="1"/>
        <end position="30"/>
    </location>
</feature>
<sequence>MRLRKGKMTKPLVLALLCAMLAAIGLQEFASANSLYYHNAVTPNRADPWVYKHTDGYYYFMASVPSYDRLELRRSRTVTGIQDAPAQVIWQKPATGERNGWIWAPEIH</sequence>
<evidence type="ECO:0000256" key="5">
    <source>
        <dbReference type="SAM" id="SignalP"/>
    </source>
</evidence>
<keyword evidence="7" id="KW-1185">Reference proteome</keyword>
<dbReference type="EMBL" id="JBHSAM010000014">
    <property type="protein sequence ID" value="MFC4099069.1"/>
    <property type="molecule type" value="Genomic_DNA"/>
</dbReference>
<dbReference type="SUPFAM" id="SSF75005">
    <property type="entry name" value="Arabinanase/levansucrase/invertase"/>
    <property type="match status" value="1"/>
</dbReference>
<dbReference type="PANTHER" id="PTHR43817:SF1">
    <property type="entry name" value="HYDROLASE, FAMILY 43, PUTATIVE (AFU_ORTHOLOGUE AFUA_3G01660)-RELATED"/>
    <property type="match status" value="1"/>
</dbReference>
<evidence type="ECO:0000256" key="1">
    <source>
        <dbReference type="ARBA" id="ARBA00009865"/>
    </source>
</evidence>
<dbReference type="PANTHER" id="PTHR43817">
    <property type="entry name" value="GLYCOSYL HYDROLASE"/>
    <property type="match status" value="1"/>
</dbReference>
<evidence type="ECO:0000256" key="4">
    <source>
        <dbReference type="ARBA" id="ARBA00023295"/>
    </source>
</evidence>
<comment type="caution">
    <text evidence="6">The sequence shown here is derived from an EMBL/GenBank/DDBJ whole genome shotgun (WGS) entry which is preliminary data.</text>
</comment>
<evidence type="ECO:0000256" key="3">
    <source>
        <dbReference type="ARBA" id="ARBA00022801"/>
    </source>
</evidence>
<evidence type="ECO:0000256" key="2">
    <source>
        <dbReference type="ARBA" id="ARBA00022729"/>
    </source>
</evidence>
<keyword evidence="2 5" id="KW-0732">Signal</keyword>
<proteinExistence type="inferred from homology"/>
<dbReference type="Pfam" id="PF04616">
    <property type="entry name" value="Glyco_hydro_43"/>
    <property type="match status" value="1"/>
</dbReference>
<organism evidence="6 7">
    <name type="scientific">Paenibacillus xanthanilyticus</name>
    <dbReference type="NCBI Taxonomy" id="1783531"/>
    <lineage>
        <taxon>Bacteria</taxon>
        <taxon>Bacillati</taxon>
        <taxon>Bacillota</taxon>
        <taxon>Bacilli</taxon>
        <taxon>Bacillales</taxon>
        <taxon>Paenibacillaceae</taxon>
        <taxon>Paenibacillus</taxon>
    </lineage>
</organism>
<dbReference type="InterPro" id="IPR006710">
    <property type="entry name" value="Glyco_hydro_43"/>
</dbReference>
<name>A0ABV8JWI6_9BACL</name>
<dbReference type="RefSeq" id="WP_377717760.1">
    <property type="nucleotide sequence ID" value="NZ_JBHSAM010000014.1"/>
</dbReference>
<keyword evidence="3" id="KW-0378">Hydrolase</keyword>
<protein>
    <submittedName>
        <fullName evidence="6">Family 43 glycosylhydrolase</fullName>
    </submittedName>
</protein>
<keyword evidence="4" id="KW-0326">Glycosidase</keyword>
<dbReference type="InterPro" id="IPR023296">
    <property type="entry name" value="Glyco_hydro_beta-prop_sf"/>
</dbReference>
<accession>A0ABV8JWI6</accession>
<gene>
    <name evidence="6" type="ORF">ACFOZ8_05290</name>
</gene>
<evidence type="ECO:0000313" key="7">
    <source>
        <dbReference type="Proteomes" id="UP001595715"/>
    </source>
</evidence>